<keyword evidence="2" id="KW-1185">Reference proteome</keyword>
<dbReference type="Proteomes" id="UP001230496">
    <property type="component" value="Chromosome"/>
</dbReference>
<evidence type="ECO:0000313" key="1">
    <source>
        <dbReference type="EMBL" id="WKK77517.2"/>
    </source>
</evidence>
<dbReference type="RefSeq" id="WP_308349593.1">
    <property type="nucleotide sequence ID" value="NZ_CP129971.1"/>
</dbReference>
<dbReference type="AlphaFoldDB" id="A0AA49GF63"/>
<gene>
    <name evidence="1" type="ORF">QYS49_10425</name>
</gene>
<dbReference type="KEGG" id="msaa:QYS49_10425"/>
<organism evidence="1 2">
    <name type="scientific">Marivirga salinarum</name>
    <dbReference type="NCBI Taxonomy" id="3059078"/>
    <lineage>
        <taxon>Bacteria</taxon>
        <taxon>Pseudomonadati</taxon>
        <taxon>Bacteroidota</taxon>
        <taxon>Cytophagia</taxon>
        <taxon>Cytophagales</taxon>
        <taxon>Marivirgaceae</taxon>
        <taxon>Marivirga</taxon>
    </lineage>
</organism>
<evidence type="ECO:0000313" key="2">
    <source>
        <dbReference type="Proteomes" id="UP001230496"/>
    </source>
</evidence>
<accession>A0AA49GF63</accession>
<sequence length="146" mass="17061">MKYTFKVIGILLVLIIFNENSFAQNSNFSRIGNVNDEIILDKYEDYYLISYEDNSMDSEGGTITFKLSDKESTSKLYEVLKNSFSERNEKPTTVNLKDNEIRIYFKERTLKADYVEIIHEDINTETTGTLPWLTLNEVEKLFGKEE</sequence>
<reference evidence="1 2" key="1">
    <citation type="submission" date="2023-08" db="EMBL/GenBank/DDBJ databases">
        <title>Comparative genomics and taxonomic characterization of three novel marine species of genus Marivirga.</title>
        <authorList>
            <person name="Muhammad N."/>
            <person name="Kim S.-G."/>
        </authorList>
    </citation>
    <scope>NUCLEOTIDE SEQUENCE [LARGE SCALE GENOMIC DNA]</scope>
    <source>
        <strain evidence="1 2">BDSF4-3</strain>
    </source>
</reference>
<name>A0AA49GF63_9BACT</name>
<protein>
    <submittedName>
        <fullName evidence="1">Uncharacterized protein</fullName>
    </submittedName>
</protein>
<proteinExistence type="predicted"/>
<dbReference type="EMBL" id="CP129971">
    <property type="protein sequence ID" value="WKK77517.2"/>
    <property type="molecule type" value="Genomic_DNA"/>
</dbReference>